<evidence type="ECO:0008006" key="2">
    <source>
        <dbReference type="Google" id="ProtNLM"/>
    </source>
</evidence>
<dbReference type="CDD" id="cd07067">
    <property type="entry name" value="HP_PGM_like"/>
    <property type="match status" value="1"/>
</dbReference>
<reference evidence="1" key="1">
    <citation type="submission" date="2018-06" db="EMBL/GenBank/DDBJ databases">
        <authorList>
            <person name="Zhirakovskaya E."/>
        </authorList>
    </citation>
    <scope>NUCLEOTIDE SEQUENCE</scope>
</reference>
<gene>
    <name evidence="1" type="ORF">MNBD_CHLOROFLEXI01-3085</name>
</gene>
<dbReference type="GO" id="GO:0016791">
    <property type="term" value="F:phosphatase activity"/>
    <property type="evidence" value="ECO:0007669"/>
    <property type="project" value="TreeGrafter"/>
</dbReference>
<sequence length="201" mass="22565">MKIYLVRHGQSRWQVNRDNEDWNSPLTDLGQRQAKLLGTWLATHAKLDNGSRVEIGSVRVSPLKRAQQTAVPISEALNCQLHTDAYLREADFYVSEHLPSAESPYQAMPSYKPSNSYAAFKQQAQAALYALVADAEASGKPVLGVAHGGLISTVLRLASGSDSVSFWIYNTSLNVLEWKRGRWHLVHLNLWDHLPPAWRTF</sequence>
<protein>
    <recommendedName>
        <fullName evidence="2">Histidine phosphatase family protein</fullName>
    </recommendedName>
</protein>
<evidence type="ECO:0000313" key="1">
    <source>
        <dbReference type="EMBL" id="VAW42589.1"/>
    </source>
</evidence>
<dbReference type="SUPFAM" id="SSF53254">
    <property type="entry name" value="Phosphoglycerate mutase-like"/>
    <property type="match status" value="1"/>
</dbReference>
<dbReference type="Gene3D" id="3.40.50.1240">
    <property type="entry name" value="Phosphoglycerate mutase-like"/>
    <property type="match status" value="1"/>
</dbReference>
<dbReference type="PANTHER" id="PTHR48100">
    <property type="entry name" value="BROAD-SPECIFICITY PHOSPHATASE YOR283W-RELATED"/>
    <property type="match status" value="1"/>
</dbReference>
<dbReference type="AlphaFoldDB" id="A0A3B0W006"/>
<dbReference type="PANTHER" id="PTHR48100:SF1">
    <property type="entry name" value="HISTIDINE PHOSPHATASE FAMILY PROTEIN-RELATED"/>
    <property type="match status" value="1"/>
</dbReference>
<dbReference type="InterPro" id="IPR050275">
    <property type="entry name" value="PGM_Phosphatase"/>
</dbReference>
<dbReference type="InterPro" id="IPR029033">
    <property type="entry name" value="His_PPase_superfam"/>
</dbReference>
<dbReference type="EMBL" id="UOEU01000933">
    <property type="protein sequence ID" value="VAW42589.1"/>
    <property type="molecule type" value="Genomic_DNA"/>
</dbReference>
<dbReference type="GO" id="GO:0005737">
    <property type="term" value="C:cytoplasm"/>
    <property type="evidence" value="ECO:0007669"/>
    <property type="project" value="TreeGrafter"/>
</dbReference>
<dbReference type="InterPro" id="IPR013078">
    <property type="entry name" value="His_Pase_superF_clade-1"/>
</dbReference>
<dbReference type="Pfam" id="PF00300">
    <property type="entry name" value="His_Phos_1"/>
    <property type="match status" value="1"/>
</dbReference>
<dbReference type="SMART" id="SM00855">
    <property type="entry name" value="PGAM"/>
    <property type="match status" value="1"/>
</dbReference>
<name>A0A3B0W006_9ZZZZ</name>
<organism evidence="1">
    <name type="scientific">hydrothermal vent metagenome</name>
    <dbReference type="NCBI Taxonomy" id="652676"/>
    <lineage>
        <taxon>unclassified sequences</taxon>
        <taxon>metagenomes</taxon>
        <taxon>ecological metagenomes</taxon>
    </lineage>
</organism>
<proteinExistence type="predicted"/>
<accession>A0A3B0W006</accession>